<dbReference type="Gene3D" id="3.30.710.10">
    <property type="entry name" value="Potassium Channel Kv1.1, Chain A"/>
    <property type="match status" value="1"/>
</dbReference>
<protein>
    <recommendedName>
        <fullName evidence="6">BTB domain-containing protein</fullName>
    </recommendedName>
</protein>
<feature type="region of interest" description="Disordered" evidence="5">
    <location>
        <begin position="379"/>
        <end position="402"/>
    </location>
</feature>
<dbReference type="CDD" id="cd18363">
    <property type="entry name" value="BTB_POZ_KCTD3-like"/>
    <property type="match status" value="1"/>
</dbReference>
<evidence type="ECO:0000256" key="1">
    <source>
        <dbReference type="ARBA" id="ARBA00009572"/>
    </source>
</evidence>
<evidence type="ECO:0000256" key="5">
    <source>
        <dbReference type="SAM" id="MobiDB-lite"/>
    </source>
</evidence>
<dbReference type="SUPFAM" id="SSF54695">
    <property type="entry name" value="POZ domain"/>
    <property type="match status" value="1"/>
</dbReference>
<dbReference type="PANTHER" id="PTHR15859">
    <property type="entry name" value="SETA BINDING PROTEIN 1"/>
    <property type="match status" value="1"/>
</dbReference>
<feature type="domain" description="BTB" evidence="6">
    <location>
        <begin position="8"/>
        <end position="77"/>
    </location>
</feature>
<feature type="region of interest" description="Disordered" evidence="5">
    <location>
        <begin position="127"/>
        <end position="159"/>
    </location>
</feature>
<evidence type="ECO:0000256" key="4">
    <source>
        <dbReference type="ARBA" id="ARBA00022737"/>
    </source>
</evidence>
<keyword evidence="4" id="KW-0677">Repeat</keyword>
<dbReference type="InterPro" id="IPR011333">
    <property type="entry name" value="SKP1/BTB/POZ_sf"/>
</dbReference>
<evidence type="ECO:0000313" key="8">
    <source>
        <dbReference type="Proteomes" id="UP000814243"/>
    </source>
</evidence>
<dbReference type="SMART" id="SM00225">
    <property type="entry name" value="BTB"/>
    <property type="match status" value="1"/>
</dbReference>
<dbReference type="InterPro" id="IPR047876">
    <property type="entry name" value="SHKBP1/KCTD3"/>
</dbReference>
<evidence type="ECO:0000256" key="3">
    <source>
        <dbReference type="ARBA" id="ARBA00022574"/>
    </source>
</evidence>
<dbReference type="AlphaFoldDB" id="A0A922MGC0"/>
<dbReference type="PROSITE" id="PS50097">
    <property type="entry name" value="BTB"/>
    <property type="match status" value="1"/>
</dbReference>
<dbReference type="InterPro" id="IPR000210">
    <property type="entry name" value="BTB/POZ_dom"/>
</dbReference>
<dbReference type="EMBL" id="JACEFF010000499">
    <property type="protein sequence ID" value="KAH9636447.1"/>
    <property type="molecule type" value="Genomic_DNA"/>
</dbReference>
<dbReference type="PANTHER" id="PTHR15859:SF1">
    <property type="entry name" value="BTB DOMAIN-CONTAINING PROTEIN"/>
    <property type="match status" value="1"/>
</dbReference>
<name>A0A922MGC0_SPOEX</name>
<comment type="similarity">
    <text evidence="1">Belongs to the KCTD3 family.</text>
</comment>
<organism evidence="7 8">
    <name type="scientific">Spodoptera exigua</name>
    <name type="common">Beet armyworm</name>
    <name type="synonym">Noctua fulgens</name>
    <dbReference type="NCBI Taxonomy" id="7107"/>
    <lineage>
        <taxon>Eukaryota</taxon>
        <taxon>Metazoa</taxon>
        <taxon>Ecdysozoa</taxon>
        <taxon>Arthropoda</taxon>
        <taxon>Hexapoda</taxon>
        <taxon>Insecta</taxon>
        <taxon>Pterygota</taxon>
        <taxon>Neoptera</taxon>
        <taxon>Endopterygota</taxon>
        <taxon>Lepidoptera</taxon>
        <taxon>Glossata</taxon>
        <taxon>Ditrysia</taxon>
        <taxon>Noctuoidea</taxon>
        <taxon>Noctuidae</taxon>
        <taxon>Amphipyrinae</taxon>
        <taxon>Spodoptera</taxon>
    </lineage>
</organism>
<keyword evidence="2" id="KW-0597">Phosphoprotein</keyword>
<evidence type="ECO:0000313" key="7">
    <source>
        <dbReference type="EMBL" id="KAH9636447.1"/>
    </source>
</evidence>
<dbReference type="InterPro" id="IPR003131">
    <property type="entry name" value="T1-type_BTB"/>
</dbReference>
<dbReference type="Proteomes" id="UP000814243">
    <property type="component" value="Unassembled WGS sequence"/>
</dbReference>
<proteinExistence type="inferred from homology"/>
<keyword evidence="3" id="KW-0853">WD repeat</keyword>
<accession>A0A922MGC0</accession>
<evidence type="ECO:0000256" key="2">
    <source>
        <dbReference type="ARBA" id="ARBA00022553"/>
    </source>
</evidence>
<dbReference type="FunFam" id="3.30.710.10:FF:000038">
    <property type="entry name" value="BTB/POZ domain-containing protein KCTD3 isoform X1"/>
    <property type="match status" value="1"/>
</dbReference>
<dbReference type="GO" id="GO:0051260">
    <property type="term" value="P:protein homooligomerization"/>
    <property type="evidence" value="ECO:0007669"/>
    <property type="project" value="InterPro"/>
</dbReference>
<evidence type="ECO:0000259" key="6">
    <source>
        <dbReference type="PROSITE" id="PS50097"/>
    </source>
</evidence>
<gene>
    <name evidence="7" type="ORF">HF086_006262</name>
</gene>
<comment type="caution">
    <text evidence="7">The sequence shown here is derived from an EMBL/GenBank/DDBJ whole genome shotgun (WGS) entry which is preliminary data.</text>
</comment>
<sequence length="431" mass="47063">MTMSNYQEIVNLNVGGTRFSTSWHTLTWVPETFFTALLSGRIPTVRDETGAIFIDRDPNLFGLILNFLRTRDIDLNNVNIRALRHECDYFGITPLSRRLALCDEMNHSTCGDVLFYGYLPPPLNTALPNGNGGRNGNSCSRKNSTASSTEVAVNRTHSRNSSLDLRTVGRIPSQDQLRLTDSCGWYVVFQSPVQDSVIERIALNAKTGGGGGTSSGNSSTGTDIMLGIASGAHVRLWAFSTHSEPVRRTLVDMQKFPLRMKDNDLLVTQLYKDPNQEPITAISVYLTPKTSPYGEQDEEQIFIQKVVPDTDTLYVRLASNGKRVCTIRSVDGSAVSCFVVAECEGALRPRRLLLCGHRSGATQMWDLTAPIDKAVKLQPVPGSGATDAEESQAPDGGPTPDELVRLLSACDLDATPVPVVPQSPNRPIQAP</sequence>
<dbReference type="Pfam" id="PF02214">
    <property type="entry name" value="BTB_2"/>
    <property type="match status" value="1"/>
</dbReference>
<feature type="compositionally biased region" description="Polar residues" evidence="5">
    <location>
        <begin position="138"/>
        <end position="151"/>
    </location>
</feature>
<reference evidence="7" key="1">
    <citation type="journal article" date="2021" name="G3 (Bethesda)">
        <title>Genome and transcriptome analysis of the beet armyworm Spodoptera exigua reveals targets for pest control. .</title>
        <authorList>
            <person name="Simon S."/>
            <person name="Breeschoten T."/>
            <person name="Jansen H.J."/>
            <person name="Dirks R.P."/>
            <person name="Schranz M.E."/>
            <person name="Ros V.I.D."/>
        </authorList>
    </citation>
    <scope>NUCLEOTIDE SEQUENCE</scope>
    <source>
        <strain evidence="7">TB_SE_WUR_2020</strain>
    </source>
</reference>